<name>A0A1F7FJZ2_UNCRA</name>
<gene>
    <name evidence="2" type="ORF">A2519_13765</name>
</gene>
<dbReference type="SUPFAM" id="SSF51556">
    <property type="entry name" value="Metallo-dependent hydrolases"/>
    <property type="match status" value="1"/>
</dbReference>
<accession>A0A1F7FJZ2</accession>
<evidence type="ECO:0000259" key="1">
    <source>
        <dbReference type="Pfam" id="PF04909"/>
    </source>
</evidence>
<comment type="caution">
    <text evidence="2">The sequence shown here is derived from an EMBL/GenBank/DDBJ whole genome shotgun (WGS) entry which is preliminary data.</text>
</comment>
<dbReference type="Pfam" id="PF04909">
    <property type="entry name" value="Amidohydro_2"/>
    <property type="match status" value="1"/>
</dbReference>
<dbReference type="PANTHER" id="PTHR43383">
    <property type="entry name" value="NODULIN 6"/>
    <property type="match status" value="1"/>
</dbReference>
<reference evidence="2 3" key="1">
    <citation type="journal article" date="2016" name="Nat. Commun.">
        <title>Thousands of microbial genomes shed light on interconnected biogeochemical processes in an aquifer system.</title>
        <authorList>
            <person name="Anantharaman K."/>
            <person name="Brown C.T."/>
            <person name="Hug L.A."/>
            <person name="Sharon I."/>
            <person name="Castelle C.J."/>
            <person name="Probst A.J."/>
            <person name="Thomas B.C."/>
            <person name="Singh A."/>
            <person name="Wilkins M.J."/>
            <person name="Karaoz U."/>
            <person name="Brodie E.L."/>
            <person name="Williams K.H."/>
            <person name="Hubbard S.S."/>
            <person name="Banfield J.F."/>
        </authorList>
    </citation>
    <scope>NUCLEOTIDE SEQUENCE [LARGE SCALE GENOMIC DNA]</scope>
</reference>
<dbReference type="AlphaFoldDB" id="A0A1F7FJZ2"/>
<dbReference type="InterPro" id="IPR006680">
    <property type="entry name" value="Amidohydro-rel"/>
</dbReference>
<organism evidence="2 3">
    <name type="scientific">Candidatus Raymondbacteria bacterium RIFOXYD12_FULL_49_13</name>
    <dbReference type="NCBI Taxonomy" id="1817890"/>
    <lineage>
        <taxon>Bacteria</taxon>
        <taxon>Raymondiibacteriota</taxon>
    </lineage>
</organism>
<dbReference type="PANTHER" id="PTHR43383:SF2">
    <property type="entry name" value="AMIDOHYDROLASE 2 FAMILY PROTEIN"/>
    <property type="match status" value="1"/>
</dbReference>
<dbReference type="Proteomes" id="UP000179243">
    <property type="component" value="Unassembled WGS sequence"/>
</dbReference>
<evidence type="ECO:0000313" key="2">
    <source>
        <dbReference type="EMBL" id="OGK07035.1"/>
    </source>
</evidence>
<dbReference type="Gene3D" id="3.20.20.140">
    <property type="entry name" value="Metal-dependent hydrolases"/>
    <property type="match status" value="1"/>
</dbReference>
<sequence length="425" mass="48800">MSRSLDIIIHYVMGLRIIDTHEHLPVFEKLCEQNTDILREYLLHSFISDLRSAGMSDKSAEQARDISIPLLKRWDMVEPFWEQVRYTGYGQVLDLAARDIYGFPRIDRDTIEPLNSAFMAARKPGHFKHVLKDLSKIDISINDNIHSTGGSLDCDKTFFRSVFRLERFLFPENLNDIKSVEEEMGIRIQSLSDWIDACEEVFNTSIKNGAVALKLGLAYSRPLRFDRPRRAEASHDFNFLRDAWKKKKSVQIQDGRKLQDFMMHHVMSLANRRGLVCQFHTGHLEGAGAMLGYSDPLLLNNLFLEYPDVKFDIFHIGWPFQNHLSSLAKMFRNVFVDMCTAHIISPIAAYTILCEWLESMPLNKICAFGGDYVFVDGVYGSQLITRRNVARAIASKVDTGLINIERAKEIAEMLFIKNPKLLFGI</sequence>
<feature type="domain" description="Amidohydrolase-related" evidence="1">
    <location>
        <begin position="260"/>
        <end position="423"/>
    </location>
</feature>
<proteinExistence type="predicted"/>
<dbReference type="EMBL" id="MFYX01000015">
    <property type="protein sequence ID" value="OGK07035.1"/>
    <property type="molecule type" value="Genomic_DNA"/>
</dbReference>
<dbReference type="InterPro" id="IPR032466">
    <property type="entry name" value="Metal_Hydrolase"/>
</dbReference>
<evidence type="ECO:0000313" key="3">
    <source>
        <dbReference type="Proteomes" id="UP000179243"/>
    </source>
</evidence>
<dbReference type="GO" id="GO:0016787">
    <property type="term" value="F:hydrolase activity"/>
    <property type="evidence" value="ECO:0007669"/>
    <property type="project" value="InterPro"/>
</dbReference>
<protein>
    <recommendedName>
        <fullName evidence="1">Amidohydrolase-related domain-containing protein</fullName>
    </recommendedName>
</protein>